<accession>A0A841TUR9</accession>
<proteinExistence type="predicted"/>
<dbReference type="AlphaFoldDB" id="A0A841TUR9"/>
<sequence>MILFCEYAIPEEHRSAFLEWAAADPARWEGAELAENVAQPGVFVELRKASDEAEAARITKERRDGRSWAEMEKWVKGGREGLRIWTFRPVI</sequence>
<dbReference type="EMBL" id="JACJVR010000044">
    <property type="protein sequence ID" value="MBB6692026.1"/>
    <property type="molecule type" value="Genomic_DNA"/>
</dbReference>
<organism evidence="1 2">
    <name type="scientific">Cohnella xylanilytica</name>
    <dbReference type="NCBI Taxonomy" id="557555"/>
    <lineage>
        <taxon>Bacteria</taxon>
        <taxon>Bacillati</taxon>
        <taxon>Bacillota</taxon>
        <taxon>Bacilli</taxon>
        <taxon>Bacillales</taxon>
        <taxon>Paenibacillaceae</taxon>
        <taxon>Cohnella</taxon>
    </lineage>
</organism>
<evidence type="ECO:0000313" key="1">
    <source>
        <dbReference type="EMBL" id="MBB6692026.1"/>
    </source>
</evidence>
<name>A0A841TUR9_9BACL</name>
<comment type="caution">
    <text evidence="1">The sequence shown here is derived from an EMBL/GenBank/DDBJ whole genome shotgun (WGS) entry which is preliminary data.</text>
</comment>
<evidence type="ECO:0008006" key="3">
    <source>
        <dbReference type="Google" id="ProtNLM"/>
    </source>
</evidence>
<reference evidence="1 2" key="1">
    <citation type="submission" date="2020-08" db="EMBL/GenBank/DDBJ databases">
        <title>Cohnella phylogeny.</title>
        <authorList>
            <person name="Dunlap C."/>
        </authorList>
    </citation>
    <scope>NUCLEOTIDE SEQUENCE [LARGE SCALE GENOMIC DNA]</scope>
    <source>
        <strain evidence="1 2">DSM 25239</strain>
    </source>
</reference>
<keyword evidence="2" id="KW-1185">Reference proteome</keyword>
<dbReference type="Proteomes" id="UP000553776">
    <property type="component" value="Unassembled WGS sequence"/>
</dbReference>
<gene>
    <name evidence="1" type="ORF">H7B90_11505</name>
</gene>
<dbReference type="RefSeq" id="WP_185136015.1">
    <property type="nucleotide sequence ID" value="NZ_JACJVR010000044.1"/>
</dbReference>
<protein>
    <recommendedName>
        <fullName evidence="3">YCII-related domain-containing protein</fullName>
    </recommendedName>
</protein>
<evidence type="ECO:0000313" key="2">
    <source>
        <dbReference type="Proteomes" id="UP000553776"/>
    </source>
</evidence>